<keyword evidence="4" id="KW-1185">Reference proteome</keyword>
<sequence>MTLSIRALAAAVAIAAASASAQAATTTLTFSEIVGVHNTLSYSGTAGGNLTVSSNKGSLTIVLGELGVASWSNWDPRLGSGETITFSFTQDVKLTYWDLDDLPFGSNQFGLKVDGGANKSYSLDSHGSSTPLIGKTFTFAYKGDSYFIDTLKFSSVTPVPEASTAAMALAGLGMVGFMAARRRRA</sequence>
<dbReference type="AlphaFoldDB" id="A0A426V8Q2"/>
<reference evidence="3 4" key="1">
    <citation type="submission" date="2018-12" db="EMBL/GenBank/DDBJ databases">
        <title>The whole draft genome of Aquabacterium sp. SJQ9.</title>
        <authorList>
            <person name="Sun L."/>
            <person name="Gao X."/>
            <person name="Chen W."/>
            <person name="Huang K."/>
        </authorList>
    </citation>
    <scope>NUCLEOTIDE SEQUENCE [LARGE SCALE GENOMIC DNA]</scope>
    <source>
        <strain evidence="3 4">SJQ9</strain>
    </source>
</reference>
<organism evidence="3 4">
    <name type="scientific">Aquabacterium soli</name>
    <dbReference type="NCBI Taxonomy" id="2493092"/>
    <lineage>
        <taxon>Bacteria</taxon>
        <taxon>Pseudomonadati</taxon>
        <taxon>Pseudomonadota</taxon>
        <taxon>Betaproteobacteria</taxon>
        <taxon>Burkholderiales</taxon>
        <taxon>Aquabacterium</taxon>
    </lineage>
</organism>
<keyword evidence="1" id="KW-0732">Signal</keyword>
<dbReference type="Proteomes" id="UP000269265">
    <property type="component" value="Unassembled WGS sequence"/>
</dbReference>
<evidence type="ECO:0000256" key="1">
    <source>
        <dbReference type="SAM" id="SignalP"/>
    </source>
</evidence>
<proteinExistence type="predicted"/>
<evidence type="ECO:0000313" key="3">
    <source>
        <dbReference type="EMBL" id="RRS03295.1"/>
    </source>
</evidence>
<dbReference type="InterPro" id="IPR013424">
    <property type="entry name" value="Ice-binding_C"/>
</dbReference>
<dbReference type="Pfam" id="PF07589">
    <property type="entry name" value="PEP-CTERM"/>
    <property type="match status" value="1"/>
</dbReference>
<evidence type="ECO:0000313" key="4">
    <source>
        <dbReference type="Proteomes" id="UP000269265"/>
    </source>
</evidence>
<feature type="signal peptide" evidence="1">
    <location>
        <begin position="1"/>
        <end position="23"/>
    </location>
</feature>
<dbReference type="OrthoDB" id="6365843at2"/>
<dbReference type="RefSeq" id="WP_125244387.1">
    <property type="nucleotide sequence ID" value="NZ_RSED01000013.1"/>
</dbReference>
<evidence type="ECO:0000259" key="2">
    <source>
        <dbReference type="Pfam" id="PF07589"/>
    </source>
</evidence>
<feature type="domain" description="Ice-binding protein C-terminal" evidence="2">
    <location>
        <begin position="158"/>
        <end position="183"/>
    </location>
</feature>
<protein>
    <submittedName>
        <fullName evidence="3">PEP-CTERM sorting domain-containing protein</fullName>
    </submittedName>
</protein>
<comment type="caution">
    <text evidence="3">The sequence shown here is derived from an EMBL/GenBank/DDBJ whole genome shotgun (WGS) entry which is preliminary data.</text>
</comment>
<name>A0A426V8Q2_9BURK</name>
<feature type="chain" id="PRO_5019380716" evidence="1">
    <location>
        <begin position="24"/>
        <end position="185"/>
    </location>
</feature>
<gene>
    <name evidence="3" type="ORF">EIP75_16550</name>
</gene>
<accession>A0A426V8Q2</accession>
<dbReference type="EMBL" id="RSED01000013">
    <property type="protein sequence ID" value="RRS03295.1"/>
    <property type="molecule type" value="Genomic_DNA"/>
</dbReference>